<comment type="caution">
    <text evidence="2">The sequence shown here is derived from an EMBL/GenBank/DDBJ whole genome shotgun (WGS) entry which is preliminary data.</text>
</comment>
<name>A0AAE3YU85_9ACTN</name>
<dbReference type="GO" id="GO:0006950">
    <property type="term" value="P:response to stress"/>
    <property type="evidence" value="ECO:0007669"/>
    <property type="project" value="TreeGrafter"/>
</dbReference>
<dbReference type="PROSITE" id="PS50995">
    <property type="entry name" value="HTH_MARR_2"/>
    <property type="match status" value="1"/>
</dbReference>
<dbReference type="EMBL" id="JAVDYB010000001">
    <property type="protein sequence ID" value="MDR7278508.1"/>
    <property type="molecule type" value="Genomic_DNA"/>
</dbReference>
<protein>
    <submittedName>
        <fullName evidence="2">DNA-binding MarR family transcriptional regulator</fullName>
    </submittedName>
</protein>
<dbReference type="SUPFAM" id="SSF46785">
    <property type="entry name" value="Winged helix' DNA-binding domain"/>
    <property type="match status" value="1"/>
</dbReference>
<dbReference type="PANTHER" id="PTHR33164">
    <property type="entry name" value="TRANSCRIPTIONAL REGULATOR, MARR FAMILY"/>
    <property type="match status" value="1"/>
</dbReference>
<evidence type="ECO:0000313" key="3">
    <source>
        <dbReference type="Proteomes" id="UP001183643"/>
    </source>
</evidence>
<dbReference type="SMART" id="SM00347">
    <property type="entry name" value="HTH_MARR"/>
    <property type="match status" value="1"/>
</dbReference>
<dbReference type="InterPro" id="IPR000835">
    <property type="entry name" value="HTH_MarR-typ"/>
</dbReference>
<dbReference type="GO" id="GO:0003700">
    <property type="term" value="F:DNA-binding transcription factor activity"/>
    <property type="evidence" value="ECO:0007669"/>
    <property type="project" value="InterPro"/>
</dbReference>
<evidence type="ECO:0000313" key="2">
    <source>
        <dbReference type="EMBL" id="MDR7278508.1"/>
    </source>
</evidence>
<evidence type="ECO:0000259" key="1">
    <source>
        <dbReference type="PROSITE" id="PS50995"/>
    </source>
</evidence>
<dbReference type="Gene3D" id="1.10.10.10">
    <property type="entry name" value="Winged helix-like DNA-binding domain superfamily/Winged helix DNA-binding domain"/>
    <property type="match status" value="1"/>
</dbReference>
<dbReference type="Pfam" id="PF12802">
    <property type="entry name" value="MarR_2"/>
    <property type="match status" value="1"/>
</dbReference>
<keyword evidence="2" id="KW-0238">DNA-binding</keyword>
<accession>A0AAE3YU85</accession>
<sequence>MNEATTRRDAVDALVEAWRADLPTFAGVELELCKRASRLSILIHEATNASLAALGLTKAEHEVLSVLRAAGEPYRLRPVDLIDRLRFSSGGTSNLLRRLVEDGLVVKEADDRDARSTWVRLTAQGMETAEAAVRAQAEAQHAVLARVSPEAARAAADALREVLLALGDTPSADAAKKDPKKR</sequence>
<reference evidence="2" key="1">
    <citation type="submission" date="2023-07" db="EMBL/GenBank/DDBJ databases">
        <title>Sequencing the genomes of 1000 actinobacteria strains.</title>
        <authorList>
            <person name="Klenk H.-P."/>
        </authorList>
    </citation>
    <scope>NUCLEOTIDE SEQUENCE</scope>
    <source>
        <strain evidence="2">DSM 44707</strain>
    </source>
</reference>
<keyword evidence="3" id="KW-1185">Reference proteome</keyword>
<gene>
    <name evidence="2" type="ORF">J2S41_005286</name>
</gene>
<organism evidence="2 3">
    <name type="scientific">Catenuloplanes atrovinosus</name>
    <dbReference type="NCBI Taxonomy" id="137266"/>
    <lineage>
        <taxon>Bacteria</taxon>
        <taxon>Bacillati</taxon>
        <taxon>Actinomycetota</taxon>
        <taxon>Actinomycetes</taxon>
        <taxon>Micromonosporales</taxon>
        <taxon>Micromonosporaceae</taxon>
        <taxon>Catenuloplanes</taxon>
    </lineage>
</organism>
<dbReference type="Proteomes" id="UP001183643">
    <property type="component" value="Unassembled WGS sequence"/>
</dbReference>
<proteinExistence type="predicted"/>
<feature type="domain" description="HTH marR-type" evidence="1">
    <location>
        <begin position="29"/>
        <end position="168"/>
    </location>
</feature>
<dbReference type="InterPro" id="IPR036388">
    <property type="entry name" value="WH-like_DNA-bd_sf"/>
</dbReference>
<dbReference type="InterPro" id="IPR039422">
    <property type="entry name" value="MarR/SlyA-like"/>
</dbReference>
<dbReference type="PANTHER" id="PTHR33164:SF104">
    <property type="entry name" value="TRANSCRIPTIONAL REGULATORY PROTEIN"/>
    <property type="match status" value="1"/>
</dbReference>
<dbReference type="AlphaFoldDB" id="A0AAE3YU85"/>
<dbReference type="InterPro" id="IPR036390">
    <property type="entry name" value="WH_DNA-bd_sf"/>
</dbReference>
<dbReference type="GO" id="GO:0003677">
    <property type="term" value="F:DNA binding"/>
    <property type="evidence" value="ECO:0007669"/>
    <property type="project" value="UniProtKB-KW"/>
</dbReference>